<evidence type="ECO:0000256" key="8">
    <source>
        <dbReference type="RuleBase" id="RU000461"/>
    </source>
</evidence>
<dbReference type="AlphaFoldDB" id="A0A0F7FZD8"/>
<evidence type="ECO:0000256" key="4">
    <source>
        <dbReference type="ARBA" id="ARBA00023002"/>
    </source>
</evidence>
<organism evidence="9 10">
    <name type="scientific">Streptomyces xiamenensis</name>
    <dbReference type="NCBI Taxonomy" id="408015"/>
    <lineage>
        <taxon>Bacteria</taxon>
        <taxon>Bacillati</taxon>
        <taxon>Actinomycetota</taxon>
        <taxon>Actinomycetes</taxon>
        <taxon>Kitasatosporales</taxon>
        <taxon>Streptomycetaceae</taxon>
        <taxon>Streptomyces</taxon>
    </lineage>
</organism>
<comment type="cofactor">
    <cofactor evidence="7">
        <name>heme</name>
        <dbReference type="ChEBI" id="CHEBI:30413"/>
    </cofactor>
</comment>
<dbReference type="GO" id="GO:0004497">
    <property type="term" value="F:monooxygenase activity"/>
    <property type="evidence" value="ECO:0007669"/>
    <property type="project" value="UniProtKB-KW"/>
</dbReference>
<keyword evidence="4 8" id="KW-0560">Oxidoreductase</keyword>
<dbReference type="PROSITE" id="PS00086">
    <property type="entry name" value="CYTOCHROME_P450"/>
    <property type="match status" value="1"/>
</dbReference>
<keyword evidence="3 7" id="KW-0479">Metal-binding</keyword>
<dbReference type="HOGENOM" id="CLU_001570_5_1_11"/>
<dbReference type="PRINTS" id="PR00465">
    <property type="entry name" value="EP450IV"/>
</dbReference>
<keyword evidence="6 8" id="KW-0503">Monooxygenase</keyword>
<dbReference type="PANTHER" id="PTHR24291">
    <property type="entry name" value="CYTOCHROME P450 FAMILY 4"/>
    <property type="match status" value="1"/>
</dbReference>
<evidence type="ECO:0000256" key="5">
    <source>
        <dbReference type="ARBA" id="ARBA00023004"/>
    </source>
</evidence>
<protein>
    <submittedName>
        <fullName evidence="9">Cytochrome P450</fullName>
    </submittedName>
</protein>
<dbReference type="STRING" id="408015.SXIM_42250"/>
<evidence type="ECO:0000313" key="9">
    <source>
        <dbReference type="EMBL" id="AKG45609.1"/>
    </source>
</evidence>
<dbReference type="InterPro" id="IPR002403">
    <property type="entry name" value="Cyt_P450_E_grp-IV"/>
</dbReference>
<dbReference type="PRINTS" id="PR00385">
    <property type="entry name" value="P450"/>
</dbReference>
<dbReference type="InterPro" id="IPR036396">
    <property type="entry name" value="Cyt_P450_sf"/>
</dbReference>
<dbReference type="GO" id="GO:0020037">
    <property type="term" value="F:heme binding"/>
    <property type="evidence" value="ECO:0007669"/>
    <property type="project" value="InterPro"/>
</dbReference>
<gene>
    <name evidence="9" type="ORF">SXIM_42250</name>
</gene>
<evidence type="ECO:0000256" key="7">
    <source>
        <dbReference type="PIRSR" id="PIRSR602403-1"/>
    </source>
</evidence>
<evidence type="ECO:0000313" key="10">
    <source>
        <dbReference type="Proteomes" id="UP000034034"/>
    </source>
</evidence>
<dbReference type="GO" id="GO:0005506">
    <property type="term" value="F:iron ion binding"/>
    <property type="evidence" value="ECO:0007669"/>
    <property type="project" value="InterPro"/>
</dbReference>
<evidence type="ECO:0000256" key="3">
    <source>
        <dbReference type="ARBA" id="ARBA00022723"/>
    </source>
</evidence>
<dbReference type="KEGG" id="sxi:SXIM_42250"/>
<keyword evidence="5 7" id="KW-0408">Iron</keyword>
<evidence type="ECO:0000256" key="1">
    <source>
        <dbReference type="ARBA" id="ARBA00010617"/>
    </source>
</evidence>
<name>A0A0F7FZD8_9ACTN</name>
<reference evidence="9" key="1">
    <citation type="submission" date="2019-08" db="EMBL/GenBank/DDBJ databases">
        <title>Complete genome sequence of a mangrove-derived Streptomyces xiamenensis.</title>
        <authorList>
            <person name="Xu J."/>
        </authorList>
    </citation>
    <scope>NUCLEOTIDE SEQUENCE</scope>
    <source>
        <strain evidence="9">318</strain>
    </source>
</reference>
<evidence type="ECO:0000256" key="2">
    <source>
        <dbReference type="ARBA" id="ARBA00022617"/>
    </source>
</evidence>
<dbReference type="Gene3D" id="1.10.630.10">
    <property type="entry name" value="Cytochrome P450"/>
    <property type="match status" value="1"/>
</dbReference>
<dbReference type="InterPro" id="IPR001128">
    <property type="entry name" value="Cyt_P450"/>
</dbReference>
<dbReference type="EMBL" id="CP009922">
    <property type="protein sequence ID" value="AKG45609.1"/>
    <property type="molecule type" value="Genomic_DNA"/>
</dbReference>
<dbReference type="SUPFAM" id="SSF48264">
    <property type="entry name" value="Cytochrome P450"/>
    <property type="match status" value="1"/>
</dbReference>
<proteinExistence type="inferred from homology"/>
<dbReference type="InterPro" id="IPR050196">
    <property type="entry name" value="Cytochrome_P450_Monoox"/>
</dbReference>
<keyword evidence="10" id="KW-1185">Reference proteome</keyword>
<sequence>MTVVASLPLAPGALPLLGHAVPLVRRPLDFVSSLPAHGGLVRIRMGTRSVVMVCDPQLTRQVLLNDSVFDKGGPLFERGREVAGNSLLSCPHDMHRRQRRLCQPAFHTDRFPGYNVAFADLAENLAKSWQDRQIVDVTEALTRLTAEVAVETMFARSLPASIASQILDDFIILSEGIFRRAVTPSTLNRLPVPANRRYRRALTRLKSTVFEIIAARRSATTDHGDLLSSLANAVDPDSKGGRYSLSDEELVDQVIIFLYAGSDTTAAAVAWALHLLAQRTDLDILLYEEARKALRDTPLVLVDPNSLEMANRVLAESLRMYPPAWLTTRTVASDTELGGVVLPAGTIVGYSPYLVHRLPDLYKEPDTFDPDRWLSPPADRSAYIPFGAGARKCIGDRFGMAQAALILTAIISRWRLIPAGGRPVRAAAKVTLMPKGLHMRVLARERPY</sequence>
<dbReference type="CDD" id="cd11049">
    <property type="entry name" value="CYP170A1-like"/>
    <property type="match status" value="1"/>
</dbReference>
<comment type="similarity">
    <text evidence="1 8">Belongs to the cytochrome P450 family.</text>
</comment>
<dbReference type="RefSeq" id="WP_043177805.1">
    <property type="nucleotide sequence ID" value="NZ_CBDRAA010000003.1"/>
</dbReference>
<dbReference type="GO" id="GO:0016705">
    <property type="term" value="F:oxidoreductase activity, acting on paired donors, with incorporation or reduction of molecular oxygen"/>
    <property type="evidence" value="ECO:0007669"/>
    <property type="project" value="InterPro"/>
</dbReference>
<dbReference type="Proteomes" id="UP000034034">
    <property type="component" value="Chromosome"/>
</dbReference>
<dbReference type="PANTHER" id="PTHR24291:SF50">
    <property type="entry name" value="BIFUNCTIONAL ALBAFLAVENONE MONOOXYGENASE_TERPENE SYNTHASE"/>
    <property type="match status" value="1"/>
</dbReference>
<evidence type="ECO:0000256" key="6">
    <source>
        <dbReference type="ARBA" id="ARBA00023033"/>
    </source>
</evidence>
<accession>A0A0F7FZD8</accession>
<dbReference type="Pfam" id="PF00067">
    <property type="entry name" value="p450"/>
    <property type="match status" value="1"/>
</dbReference>
<feature type="binding site" description="axial binding residue" evidence="7">
    <location>
        <position position="393"/>
    </location>
    <ligand>
        <name>heme</name>
        <dbReference type="ChEBI" id="CHEBI:30413"/>
    </ligand>
    <ligandPart>
        <name>Fe</name>
        <dbReference type="ChEBI" id="CHEBI:18248"/>
    </ligandPart>
</feature>
<dbReference type="InterPro" id="IPR017972">
    <property type="entry name" value="Cyt_P450_CS"/>
</dbReference>
<dbReference type="PATRIC" id="fig|408015.6.peg.4279"/>
<keyword evidence="2 7" id="KW-0349">Heme</keyword>